<accession>A0AAD8EEC4</accession>
<evidence type="ECO:0000256" key="3">
    <source>
        <dbReference type="PIRSR" id="PIRSR000137-2"/>
    </source>
</evidence>
<dbReference type="EMBL" id="JASPKZ010006855">
    <property type="protein sequence ID" value="KAJ9586647.1"/>
    <property type="molecule type" value="Genomic_DNA"/>
</dbReference>
<dbReference type="Pfam" id="PF00732">
    <property type="entry name" value="GMC_oxred_N"/>
    <property type="match status" value="1"/>
</dbReference>
<dbReference type="PROSITE" id="PS00624">
    <property type="entry name" value="GMC_OXRED_2"/>
    <property type="match status" value="1"/>
</dbReference>
<dbReference type="GO" id="GO:0016614">
    <property type="term" value="F:oxidoreductase activity, acting on CH-OH group of donors"/>
    <property type="evidence" value="ECO:0007669"/>
    <property type="project" value="InterPro"/>
</dbReference>
<feature type="active site" description="Proton acceptor" evidence="2">
    <location>
        <position position="568"/>
    </location>
</feature>
<protein>
    <recommendedName>
        <fullName evidence="4">Glucose-methanol-choline oxidoreductase N-terminal domain-containing protein</fullName>
    </recommendedName>
</protein>
<feature type="binding site" evidence="3">
    <location>
        <begin position="35"/>
        <end position="36"/>
    </location>
    <ligand>
        <name>FAD</name>
        <dbReference type="ChEBI" id="CHEBI:57692"/>
    </ligand>
</feature>
<comment type="similarity">
    <text evidence="1">Belongs to the GMC oxidoreductase family.</text>
</comment>
<dbReference type="AlphaFoldDB" id="A0AAD8EEC4"/>
<keyword evidence="3" id="KW-0285">Flavoprotein</keyword>
<feature type="binding site" evidence="3">
    <location>
        <begin position="115"/>
        <end position="118"/>
    </location>
    <ligand>
        <name>FAD</name>
        <dbReference type="ChEBI" id="CHEBI:57692"/>
    </ligand>
</feature>
<comment type="caution">
    <text evidence="5">The sequence shown here is derived from an EMBL/GenBank/DDBJ whole genome shotgun (WGS) entry which is preliminary data.</text>
</comment>
<sequence length="587" mass="64521">MVGVMVGLVVWSSWSSSQRGVIQIPKPHYDYIIGTSGCVLAGKLSAVPRNSVLLVEAGDHFSWLSSIPLATPVLQGSAQDWAFRTRTQIHSSWGLHNQSSAYPRGRGLGGSGQLNYLVHYPGCESDFVRWEEGGVTGWKYEQIRPYMMRMLGVEYNCSCLNNYRSILMAAAGHHHCQTIKVKDRPIMHVSEVDDDSELGKAFLKAGEELSSIFEAVKFSTVKSTIFKGQRWSSLDGYLRPALGRPNLHVLLNTQVNKVVIDDQRRVQGVELRKYNDFTTRLIRSNHEVILSAGAINTPHILLQSGVGPRDQLEKLGIPVVSDLHVGHNLHDHLNMPLYVSIESPVSVTLDKVQQLGQLWDYMIRGKGLLSSSGIVGVGTAEPDIGIVLFGLGSADEKLLQDIANYKQETFRALFPFSNNSSQEGFVLLATCLQPSSRGTVTLNDTEPTSRPVIDPQYLSQSKDIHCMIRAVQLAIQLATSTPFKQLGAKIHLPKLEECHHLEADAENTAYLECIIRTAAITGYHPGGTCKMGSPSDHTAVTDPLLRVRGFNGLRIMDASILPTPLSGHPNSVLIAMADRAADLILQH</sequence>
<feature type="domain" description="Glucose-methanol-choline oxidoreductase N-terminal" evidence="4">
    <location>
        <begin position="293"/>
        <end position="307"/>
    </location>
</feature>
<reference evidence="5" key="1">
    <citation type="journal article" date="2023" name="IScience">
        <title>Live-bearing cockroach genome reveals convergent evolutionary mechanisms linked to viviparity in insects and beyond.</title>
        <authorList>
            <person name="Fouks B."/>
            <person name="Harrison M.C."/>
            <person name="Mikhailova A.A."/>
            <person name="Marchal E."/>
            <person name="English S."/>
            <person name="Carruthers M."/>
            <person name="Jennings E.C."/>
            <person name="Chiamaka E.L."/>
            <person name="Frigard R.A."/>
            <person name="Pippel M."/>
            <person name="Attardo G.M."/>
            <person name="Benoit J.B."/>
            <person name="Bornberg-Bauer E."/>
            <person name="Tobe S.S."/>
        </authorList>
    </citation>
    <scope>NUCLEOTIDE SEQUENCE</scope>
    <source>
        <strain evidence="5">Stay&amp;Tobe</strain>
    </source>
</reference>
<gene>
    <name evidence="5" type="ORF">L9F63_019749</name>
</gene>
<evidence type="ECO:0000313" key="5">
    <source>
        <dbReference type="EMBL" id="KAJ9586647.1"/>
    </source>
</evidence>
<dbReference type="PANTHER" id="PTHR11552">
    <property type="entry name" value="GLUCOSE-METHANOL-CHOLINE GMC OXIDOREDUCTASE"/>
    <property type="match status" value="1"/>
</dbReference>
<name>A0AAD8EEC4_DIPPU</name>
<dbReference type="Proteomes" id="UP001233999">
    <property type="component" value="Unassembled WGS sequence"/>
</dbReference>
<dbReference type="SUPFAM" id="SSF51905">
    <property type="entry name" value="FAD/NAD(P)-binding domain"/>
    <property type="match status" value="1"/>
</dbReference>
<evidence type="ECO:0000313" key="6">
    <source>
        <dbReference type="Proteomes" id="UP001233999"/>
    </source>
</evidence>
<dbReference type="PIRSF" id="PIRSF000137">
    <property type="entry name" value="Alcohol_oxidase"/>
    <property type="match status" value="1"/>
</dbReference>
<keyword evidence="6" id="KW-1185">Reference proteome</keyword>
<keyword evidence="3" id="KW-0274">FAD</keyword>
<evidence type="ECO:0000256" key="2">
    <source>
        <dbReference type="PIRSR" id="PIRSR000137-1"/>
    </source>
</evidence>
<dbReference type="InterPro" id="IPR007867">
    <property type="entry name" value="GMC_OxRtase_C"/>
</dbReference>
<dbReference type="SUPFAM" id="SSF54373">
    <property type="entry name" value="FAD-linked reductases, C-terminal domain"/>
    <property type="match status" value="1"/>
</dbReference>
<reference evidence="5" key="2">
    <citation type="submission" date="2023-05" db="EMBL/GenBank/DDBJ databases">
        <authorList>
            <person name="Fouks B."/>
        </authorList>
    </citation>
    <scope>NUCLEOTIDE SEQUENCE</scope>
    <source>
        <strain evidence="5">Stay&amp;Tobe</strain>
        <tissue evidence="5">Testes</tissue>
    </source>
</reference>
<dbReference type="InterPro" id="IPR036188">
    <property type="entry name" value="FAD/NAD-bd_sf"/>
</dbReference>
<dbReference type="InterPro" id="IPR000172">
    <property type="entry name" value="GMC_OxRdtase_N"/>
</dbReference>
<dbReference type="PANTHER" id="PTHR11552:SF188">
    <property type="entry name" value="NEITHER INACTIVATION NOR AFTERPOTENTIAL PROTEIN G"/>
    <property type="match status" value="1"/>
</dbReference>
<feature type="binding site" evidence="3">
    <location>
        <position position="255"/>
    </location>
    <ligand>
        <name>FAD</name>
        <dbReference type="ChEBI" id="CHEBI:57692"/>
    </ligand>
</feature>
<evidence type="ECO:0000259" key="4">
    <source>
        <dbReference type="PROSITE" id="PS00624"/>
    </source>
</evidence>
<dbReference type="GO" id="GO:0050660">
    <property type="term" value="F:flavin adenine dinucleotide binding"/>
    <property type="evidence" value="ECO:0007669"/>
    <property type="project" value="InterPro"/>
</dbReference>
<dbReference type="Gene3D" id="3.50.50.60">
    <property type="entry name" value="FAD/NAD(P)-binding domain"/>
    <property type="match status" value="1"/>
</dbReference>
<organism evidence="5 6">
    <name type="scientific">Diploptera punctata</name>
    <name type="common">Pacific beetle cockroach</name>
    <dbReference type="NCBI Taxonomy" id="6984"/>
    <lineage>
        <taxon>Eukaryota</taxon>
        <taxon>Metazoa</taxon>
        <taxon>Ecdysozoa</taxon>
        <taxon>Arthropoda</taxon>
        <taxon>Hexapoda</taxon>
        <taxon>Insecta</taxon>
        <taxon>Pterygota</taxon>
        <taxon>Neoptera</taxon>
        <taxon>Polyneoptera</taxon>
        <taxon>Dictyoptera</taxon>
        <taxon>Blattodea</taxon>
        <taxon>Blaberoidea</taxon>
        <taxon>Blaberidae</taxon>
        <taxon>Diplopterinae</taxon>
        <taxon>Diploptera</taxon>
    </lineage>
</organism>
<feature type="active site" description="Proton acceptor" evidence="2">
    <location>
        <position position="524"/>
    </location>
</feature>
<dbReference type="Pfam" id="PF05199">
    <property type="entry name" value="GMC_oxred_C"/>
    <property type="match status" value="1"/>
</dbReference>
<evidence type="ECO:0000256" key="1">
    <source>
        <dbReference type="ARBA" id="ARBA00010790"/>
    </source>
</evidence>
<dbReference type="Gene3D" id="3.30.560.10">
    <property type="entry name" value="Glucose Oxidase, domain 3"/>
    <property type="match status" value="1"/>
</dbReference>
<proteinExistence type="inferred from homology"/>
<dbReference type="InterPro" id="IPR012132">
    <property type="entry name" value="GMC_OxRdtase"/>
</dbReference>
<comment type="cofactor">
    <cofactor evidence="3">
        <name>FAD</name>
        <dbReference type="ChEBI" id="CHEBI:57692"/>
    </cofactor>
</comment>